<accession>A0AAE5GP11</accession>
<name>A0AAE5GP11_9VIBR</name>
<evidence type="ECO:0000313" key="1">
    <source>
        <dbReference type="EMBL" id="NOI80418.1"/>
    </source>
</evidence>
<organism evidence="1 2">
    <name type="scientific">Vibrio tubiashii</name>
    <dbReference type="NCBI Taxonomy" id="29498"/>
    <lineage>
        <taxon>Bacteria</taxon>
        <taxon>Pseudomonadati</taxon>
        <taxon>Pseudomonadota</taxon>
        <taxon>Gammaproteobacteria</taxon>
        <taxon>Vibrionales</taxon>
        <taxon>Vibrionaceae</taxon>
        <taxon>Vibrio</taxon>
        <taxon>Vibrio oreintalis group</taxon>
    </lineage>
</organism>
<dbReference type="EMBL" id="VTXO01000002">
    <property type="protein sequence ID" value="NOI80418.1"/>
    <property type="molecule type" value="Genomic_DNA"/>
</dbReference>
<dbReference type="AlphaFoldDB" id="A0AAE5GP11"/>
<proteinExistence type="predicted"/>
<evidence type="ECO:0000313" key="2">
    <source>
        <dbReference type="Proteomes" id="UP000572722"/>
    </source>
</evidence>
<sequence>MSKVAGSVGFCFSVSISNDKKRVDTMYQPFKLFSLLASRFSLLASRFSLLASRFSLLASL</sequence>
<gene>
    <name evidence="1" type="ORF">F0237_07065</name>
</gene>
<protein>
    <submittedName>
        <fullName evidence="1">Uncharacterized protein</fullName>
    </submittedName>
</protein>
<dbReference type="Proteomes" id="UP000572722">
    <property type="component" value="Unassembled WGS sequence"/>
</dbReference>
<dbReference type="RefSeq" id="WP_171321053.1">
    <property type="nucleotide sequence ID" value="NZ_VTXO01000002.1"/>
</dbReference>
<comment type="caution">
    <text evidence="1">The sequence shown here is derived from an EMBL/GenBank/DDBJ whole genome shotgun (WGS) entry which is preliminary data.</text>
</comment>
<reference evidence="1 2" key="1">
    <citation type="submission" date="2019-08" db="EMBL/GenBank/DDBJ databases">
        <title>Draft genome sequencing and comparative genomics of hatchery-associated Vibrios.</title>
        <authorList>
            <person name="Kehlet-Delgado H."/>
            <person name="Mueller R.S."/>
        </authorList>
    </citation>
    <scope>NUCLEOTIDE SEQUENCE [LARGE SCALE GENOMIC DNA]</scope>
    <source>
        <strain evidence="1 2">01-65-5-1</strain>
    </source>
</reference>